<dbReference type="SUPFAM" id="SSF50615">
    <property type="entry name" value="N-terminal domain of alpha and beta subunits of F1 ATP synthase"/>
    <property type="match status" value="1"/>
</dbReference>
<dbReference type="GO" id="GO:0043531">
    <property type="term" value="F:ADP binding"/>
    <property type="evidence" value="ECO:0007669"/>
    <property type="project" value="TreeGrafter"/>
</dbReference>
<dbReference type="NCBIfam" id="NF009884">
    <property type="entry name" value="PRK13343.1"/>
    <property type="match status" value="1"/>
</dbReference>
<evidence type="ECO:0000256" key="5">
    <source>
        <dbReference type="ARBA" id="ARBA00022475"/>
    </source>
</evidence>
<gene>
    <name evidence="14 19" type="primary">atpA</name>
    <name evidence="21" type="ORF">A0131_11735</name>
    <name evidence="20" type="ORF">K8V85_03995</name>
    <name evidence="19" type="ORF">SKL01_15270</name>
</gene>
<proteinExistence type="inferred from homology"/>
<dbReference type="PROSITE" id="PS00152">
    <property type="entry name" value="ATPASE_ALPHA_BETA"/>
    <property type="match status" value="1"/>
</dbReference>
<dbReference type="PANTHER" id="PTHR48082:SF2">
    <property type="entry name" value="ATP SYNTHASE SUBUNIT ALPHA, MITOCHONDRIAL"/>
    <property type="match status" value="1"/>
</dbReference>
<keyword evidence="10 14" id="KW-0406">Ion transport</keyword>
<reference evidence="21 22" key="1">
    <citation type="submission" date="2016-02" db="EMBL/GenBank/DDBJ databases">
        <title>Draft genome sequence of hydrocarbon degrading Staphylococcus saprophyticus Strain CNV2, isolated from crude-oil contaminated soil from Noonmati Oil Refinery, Guwahati, Assam, India.</title>
        <authorList>
            <person name="Mukherjee A."/>
            <person name="Chettri B."/>
            <person name="Langpoklakpam J."/>
            <person name="Singh A.K."/>
            <person name="Chattopadhyay D.J."/>
        </authorList>
    </citation>
    <scope>NUCLEOTIDE SEQUENCE [LARGE SCALE GENOMIC DNA]</scope>
    <source>
        <strain evidence="21 22">CNV2</strain>
    </source>
</reference>
<evidence type="ECO:0000259" key="18">
    <source>
        <dbReference type="Pfam" id="PF02874"/>
    </source>
</evidence>
<evidence type="ECO:0000256" key="12">
    <source>
        <dbReference type="ARBA" id="ARBA00023196"/>
    </source>
</evidence>
<evidence type="ECO:0000256" key="2">
    <source>
        <dbReference type="ARBA" id="ARBA00004170"/>
    </source>
</evidence>
<evidence type="ECO:0000256" key="14">
    <source>
        <dbReference type="HAMAP-Rule" id="MF_01346"/>
    </source>
</evidence>
<dbReference type="EMBL" id="LUGM01000005">
    <property type="protein sequence ID" value="KYH12993.1"/>
    <property type="molecule type" value="Genomic_DNA"/>
</dbReference>
<comment type="caution">
    <text evidence="21">The sequence shown here is derived from an EMBL/GenBank/DDBJ whole genome shotgun (WGS) entry which is preliminary data.</text>
</comment>
<dbReference type="GeneID" id="69904776"/>
<reference evidence="20" key="3">
    <citation type="journal article" date="2021" name="PeerJ">
        <title>Extensive microbial diversity within the chicken gut microbiome revealed by metagenomics and culture.</title>
        <authorList>
            <person name="Gilroy R."/>
            <person name="Ravi A."/>
            <person name="Getino M."/>
            <person name="Pursley I."/>
            <person name="Horton D.L."/>
            <person name="Alikhan N.F."/>
            <person name="Baker D."/>
            <person name="Gharbi K."/>
            <person name="Hall N."/>
            <person name="Watson M."/>
            <person name="Adriaenssens E.M."/>
            <person name="Foster-Nyarko E."/>
            <person name="Jarju S."/>
            <person name="Secka A."/>
            <person name="Antonio M."/>
            <person name="Oren A."/>
            <person name="Chaudhuri R.R."/>
            <person name="La Ragione R."/>
            <person name="Hildebrand F."/>
            <person name="Pallen M.J."/>
        </authorList>
    </citation>
    <scope>NUCLEOTIDE SEQUENCE</scope>
    <source>
        <strain evidence="20">CHK149-3286</strain>
    </source>
</reference>
<dbReference type="Gene3D" id="2.40.30.20">
    <property type="match status" value="1"/>
</dbReference>
<dbReference type="Gene3D" id="1.20.150.20">
    <property type="entry name" value="ATP synthase alpha/beta chain, C-terminal domain"/>
    <property type="match status" value="1"/>
</dbReference>
<keyword evidence="6 14" id="KW-0547">Nucleotide-binding</keyword>
<accession>A0A151A105</accession>
<dbReference type="GO" id="GO:0005886">
    <property type="term" value="C:plasma membrane"/>
    <property type="evidence" value="ECO:0007669"/>
    <property type="project" value="UniProtKB-SubCell"/>
</dbReference>
<dbReference type="Pfam" id="PF02874">
    <property type="entry name" value="ATP-synt_ab_N"/>
    <property type="match status" value="1"/>
</dbReference>
<feature type="binding site" evidence="14">
    <location>
        <begin position="169"/>
        <end position="176"/>
    </location>
    <ligand>
        <name>ATP</name>
        <dbReference type="ChEBI" id="CHEBI:30616"/>
    </ligand>
</feature>
<dbReference type="Proteomes" id="UP000075418">
    <property type="component" value="Unassembled WGS sequence"/>
</dbReference>
<name>A0A151A105_9STAP</name>
<dbReference type="FunFam" id="1.20.150.20:FF:000001">
    <property type="entry name" value="ATP synthase subunit alpha"/>
    <property type="match status" value="1"/>
</dbReference>
<comment type="subcellular location">
    <subcellularLocation>
        <location evidence="14">Cell membrane</location>
        <topology evidence="14">Peripheral membrane protein</topology>
    </subcellularLocation>
    <subcellularLocation>
        <location evidence="2">Membrane</location>
        <topology evidence="2">Peripheral membrane protein</topology>
    </subcellularLocation>
</comment>
<dbReference type="InterPro" id="IPR023366">
    <property type="entry name" value="ATP_synth_asu-like_sf"/>
</dbReference>
<evidence type="ECO:0000256" key="1">
    <source>
        <dbReference type="ARBA" id="ARBA00003784"/>
    </source>
</evidence>
<dbReference type="SUPFAM" id="SSF52540">
    <property type="entry name" value="P-loop containing nucleoside triphosphate hydrolases"/>
    <property type="match status" value="1"/>
</dbReference>
<dbReference type="GO" id="GO:0005524">
    <property type="term" value="F:ATP binding"/>
    <property type="evidence" value="ECO:0007669"/>
    <property type="project" value="UniProtKB-UniRule"/>
</dbReference>
<dbReference type="InterPro" id="IPR000793">
    <property type="entry name" value="ATP_synth_asu_C"/>
</dbReference>
<evidence type="ECO:0000256" key="8">
    <source>
        <dbReference type="ARBA" id="ARBA00022840"/>
    </source>
</evidence>
<evidence type="ECO:0000256" key="13">
    <source>
        <dbReference type="ARBA" id="ARBA00023310"/>
    </source>
</evidence>
<dbReference type="GO" id="GO:0045259">
    <property type="term" value="C:proton-transporting ATP synthase complex"/>
    <property type="evidence" value="ECO:0007669"/>
    <property type="project" value="UniProtKB-KW"/>
</dbReference>
<dbReference type="SUPFAM" id="SSF47917">
    <property type="entry name" value="C-terminal domain of alpha and beta subunits of F1 ATP synthase"/>
    <property type="match status" value="1"/>
</dbReference>
<dbReference type="NCBIfam" id="TIGR00962">
    <property type="entry name" value="atpA"/>
    <property type="match status" value="1"/>
</dbReference>
<evidence type="ECO:0000256" key="7">
    <source>
        <dbReference type="ARBA" id="ARBA00022781"/>
    </source>
</evidence>
<dbReference type="FunFam" id="2.40.30.20:FF:000001">
    <property type="entry name" value="ATP synthase subunit alpha"/>
    <property type="match status" value="1"/>
</dbReference>
<dbReference type="InterPro" id="IPR004100">
    <property type="entry name" value="ATPase_F1/V1/A1_a/bsu_N"/>
</dbReference>
<dbReference type="KEGG" id="skl:C7J89_05450"/>
<dbReference type="OrthoDB" id="9803053at2"/>
<dbReference type="GO" id="GO:0046933">
    <property type="term" value="F:proton-transporting ATP synthase activity, rotational mechanism"/>
    <property type="evidence" value="ECO:0007669"/>
    <property type="project" value="UniProtKB-UniRule"/>
</dbReference>
<dbReference type="InterPro" id="IPR005294">
    <property type="entry name" value="ATP_synth_F1_asu"/>
</dbReference>
<keyword evidence="12 14" id="KW-0139">CF(1)</keyword>
<dbReference type="CDD" id="cd01132">
    <property type="entry name" value="F1-ATPase_alpha_CD"/>
    <property type="match status" value="1"/>
</dbReference>
<dbReference type="EMBL" id="BKAQ01000012">
    <property type="protein sequence ID" value="GEP82349.1"/>
    <property type="molecule type" value="Genomic_DNA"/>
</dbReference>
<dbReference type="InterPro" id="IPR033732">
    <property type="entry name" value="ATP_synth_F1_a_nt-bd_dom"/>
</dbReference>
<evidence type="ECO:0000259" key="17">
    <source>
        <dbReference type="Pfam" id="PF00306"/>
    </source>
</evidence>
<protein>
    <recommendedName>
        <fullName evidence="14">ATP synthase subunit alpha</fullName>
        <ecNumber evidence="14">7.1.2.2</ecNumber>
    </recommendedName>
    <alternativeName>
        <fullName evidence="14">ATP synthase F1 sector subunit alpha</fullName>
    </alternativeName>
    <alternativeName>
        <fullName evidence="14">F-ATPase subunit alpha</fullName>
    </alternativeName>
</protein>
<keyword evidence="23" id="KW-1185">Reference proteome</keyword>
<evidence type="ECO:0000256" key="11">
    <source>
        <dbReference type="ARBA" id="ARBA00023136"/>
    </source>
</evidence>
<dbReference type="EMBL" id="DYVT01000044">
    <property type="protein sequence ID" value="HJF67454.1"/>
    <property type="molecule type" value="Genomic_DNA"/>
</dbReference>
<dbReference type="EC" id="7.1.2.2" evidence="14"/>
<feature type="compositionally biased region" description="Basic and acidic residues" evidence="15">
    <location>
        <begin position="127"/>
        <end position="137"/>
    </location>
</feature>
<dbReference type="InterPro" id="IPR000194">
    <property type="entry name" value="ATPase_F1/V1/A1_a/bsu_nucl-bd"/>
</dbReference>
<feature type="site" description="Required for activity" evidence="14">
    <location>
        <position position="362"/>
    </location>
</feature>
<dbReference type="CDD" id="cd18113">
    <property type="entry name" value="ATP-synt_F1_alpha_C"/>
    <property type="match status" value="1"/>
</dbReference>
<feature type="domain" description="ATP synthase alpha subunit C-terminal" evidence="17">
    <location>
        <begin position="371"/>
        <end position="494"/>
    </location>
</feature>
<feature type="region of interest" description="Disordered" evidence="15">
    <location>
        <begin position="115"/>
        <end position="137"/>
    </location>
</feature>
<keyword evidence="4 14" id="KW-0813">Transport</keyword>
<dbReference type="RefSeq" id="WP_061855693.1">
    <property type="nucleotide sequence ID" value="NZ_BKAQ01000012.1"/>
</dbReference>
<evidence type="ECO:0000313" key="20">
    <source>
        <dbReference type="EMBL" id="HJF67454.1"/>
    </source>
</evidence>
<dbReference type="Pfam" id="PF00006">
    <property type="entry name" value="ATP-synt_ab"/>
    <property type="match status" value="1"/>
</dbReference>
<accession>A0A2T4RF60</accession>
<keyword evidence="13 14" id="KW-0066">ATP synthesis</keyword>
<evidence type="ECO:0000313" key="19">
    <source>
        <dbReference type="EMBL" id="GEP82349.1"/>
    </source>
</evidence>
<dbReference type="PIRSF" id="PIRSF039088">
    <property type="entry name" value="F_ATPase_subunit_alpha"/>
    <property type="match status" value="1"/>
</dbReference>
<dbReference type="AlphaFoldDB" id="A0A151A105"/>
<evidence type="ECO:0000313" key="22">
    <source>
        <dbReference type="Proteomes" id="UP000075418"/>
    </source>
</evidence>
<keyword evidence="11 14" id="KW-0472">Membrane</keyword>
<dbReference type="Proteomes" id="UP000321040">
    <property type="component" value="Unassembled WGS sequence"/>
</dbReference>
<evidence type="ECO:0000256" key="3">
    <source>
        <dbReference type="ARBA" id="ARBA00008936"/>
    </source>
</evidence>
<feature type="domain" description="ATPase F1/V1/A1 complex alpha/beta subunit N-terminal" evidence="18">
    <location>
        <begin position="27"/>
        <end position="92"/>
    </location>
</feature>
<sequence length="502" mass="54692">MAIKAEEISALLRSQIENYESEMSVTDVGTVLQIGDGIALIHGLNDVMAGELIEFKTGVLGLAQNLEESNVGVVILGPYDDIKEGDEVKRTGRIMEVPVGNELIGRVVNPLGQPIDGQGPIHTTKTRPVEKKATGVMDRKSVDQPLQTGIKAIDALVPIGKGQRELIIGDRQTGKTTVALDTILNQHDQDTICIYVAIGQKDSTVRANVEKLRQEGALDYTIVVSASAADPAPLLYIAPYAGVTIGEEFMFDGKDVLIVYDDLTKQASAYRELSLLLRRPPGREAYPGDVFYLHSRLLERAAKLNDELGGGSITALPIIETQAGDISAYVPTNVISITDGQIFLQSDLFFSGVRPAINAGQSVSRVGGSAQIKAMKKVAGTLRLDLASYRELESFAQFGSDLDEFTAQKLERGKRTVEVLKQDKNKPLPVENQVLIIFALTKGHLDDIPVEDITRFESELNIWAKSNATELLDEIRTTGALPDAEKFETAINEFKRSFSKSE</sequence>
<comment type="similarity">
    <text evidence="3 14">Belongs to the ATPase alpha/beta chains family.</text>
</comment>
<dbReference type="FunFam" id="3.40.50.300:FF:000002">
    <property type="entry name" value="ATP synthase subunit alpha"/>
    <property type="match status" value="1"/>
</dbReference>
<evidence type="ECO:0000313" key="21">
    <source>
        <dbReference type="EMBL" id="KYH12993.1"/>
    </source>
</evidence>
<keyword evidence="7 14" id="KW-0375">Hydrogen ion transport</keyword>
<feature type="domain" description="ATPase F1/V1/A1 complex alpha/beta subunit nucleotide-binding" evidence="16">
    <location>
        <begin position="149"/>
        <end position="364"/>
    </location>
</feature>
<dbReference type="PANTHER" id="PTHR48082">
    <property type="entry name" value="ATP SYNTHASE SUBUNIT ALPHA, MITOCHONDRIAL"/>
    <property type="match status" value="1"/>
</dbReference>
<dbReference type="Pfam" id="PF00306">
    <property type="entry name" value="ATP-synt_ab_C"/>
    <property type="match status" value="1"/>
</dbReference>
<dbReference type="InterPro" id="IPR038376">
    <property type="entry name" value="ATP_synth_asu_C_sf"/>
</dbReference>
<dbReference type="InterPro" id="IPR027417">
    <property type="entry name" value="P-loop_NTPase"/>
</dbReference>
<evidence type="ECO:0000256" key="6">
    <source>
        <dbReference type="ARBA" id="ARBA00022741"/>
    </source>
</evidence>
<dbReference type="InterPro" id="IPR020003">
    <property type="entry name" value="ATPase_a/bsu_AS"/>
</dbReference>
<keyword evidence="9 14" id="KW-1278">Translocase</keyword>
<evidence type="ECO:0000256" key="15">
    <source>
        <dbReference type="SAM" id="MobiDB-lite"/>
    </source>
</evidence>
<dbReference type="HAMAP" id="MF_01346">
    <property type="entry name" value="ATP_synth_alpha_bact"/>
    <property type="match status" value="1"/>
</dbReference>
<dbReference type="CDD" id="cd18116">
    <property type="entry name" value="ATP-synt_F1_alpha_N"/>
    <property type="match status" value="1"/>
</dbReference>
<keyword evidence="5 14" id="KW-1003">Cell membrane</keyword>
<dbReference type="Proteomes" id="UP000706163">
    <property type="component" value="Unassembled WGS sequence"/>
</dbReference>
<dbReference type="Gene3D" id="3.40.50.300">
    <property type="entry name" value="P-loop containing nucleotide triphosphate hydrolases"/>
    <property type="match status" value="1"/>
</dbReference>
<evidence type="ECO:0000256" key="9">
    <source>
        <dbReference type="ARBA" id="ARBA00022967"/>
    </source>
</evidence>
<comment type="catalytic activity">
    <reaction evidence="14">
        <text>ATP + H2O + 4 H(+)(in) = ADP + phosphate + 5 H(+)(out)</text>
        <dbReference type="Rhea" id="RHEA:57720"/>
        <dbReference type="ChEBI" id="CHEBI:15377"/>
        <dbReference type="ChEBI" id="CHEBI:15378"/>
        <dbReference type="ChEBI" id="CHEBI:30616"/>
        <dbReference type="ChEBI" id="CHEBI:43474"/>
        <dbReference type="ChEBI" id="CHEBI:456216"/>
        <dbReference type="EC" id="7.1.2.2"/>
    </reaction>
</comment>
<keyword evidence="8 14" id="KW-0067">ATP-binding</keyword>
<reference evidence="19 23" key="2">
    <citation type="submission" date="2019-07" db="EMBL/GenBank/DDBJ databases">
        <title>Whole genome shotgun sequence of Staphylococcus kloosii NBRC 109624.</title>
        <authorList>
            <person name="Hosoyama A."/>
            <person name="Uohara A."/>
            <person name="Ohji S."/>
            <person name="Ichikawa N."/>
        </authorList>
    </citation>
    <scope>NUCLEOTIDE SEQUENCE [LARGE SCALE GENOMIC DNA]</scope>
    <source>
        <strain evidence="19 23">NBRC 109624</strain>
    </source>
</reference>
<dbReference type="InterPro" id="IPR036121">
    <property type="entry name" value="ATPase_F1/V1/A1_a/bsu_N_sf"/>
</dbReference>
<reference evidence="20" key="4">
    <citation type="submission" date="2021-09" db="EMBL/GenBank/DDBJ databases">
        <authorList>
            <person name="Gilroy R."/>
        </authorList>
    </citation>
    <scope>NUCLEOTIDE SEQUENCE</scope>
    <source>
        <strain evidence="20">CHK149-3286</strain>
    </source>
</reference>
<evidence type="ECO:0000313" key="23">
    <source>
        <dbReference type="Proteomes" id="UP000321040"/>
    </source>
</evidence>
<evidence type="ECO:0000259" key="16">
    <source>
        <dbReference type="Pfam" id="PF00006"/>
    </source>
</evidence>
<comment type="function">
    <text evidence="1 14">Produces ATP from ADP in the presence of a proton gradient across the membrane. The alpha chain is a regulatory subunit.</text>
</comment>
<evidence type="ECO:0000256" key="4">
    <source>
        <dbReference type="ARBA" id="ARBA00022448"/>
    </source>
</evidence>
<evidence type="ECO:0000256" key="10">
    <source>
        <dbReference type="ARBA" id="ARBA00023065"/>
    </source>
</evidence>
<organism evidence="21 22">
    <name type="scientific">Staphylococcus kloosii</name>
    <dbReference type="NCBI Taxonomy" id="29384"/>
    <lineage>
        <taxon>Bacteria</taxon>
        <taxon>Bacillati</taxon>
        <taxon>Bacillota</taxon>
        <taxon>Bacilli</taxon>
        <taxon>Bacillales</taxon>
        <taxon>Staphylococcaceae</taxon>
        <taxon>Staphylococcus</taxon>
    </lineage>
</organism>